<dbReference type="PANTHER" id="PTHR48065:SF69">
    <property type="entry name" value="OS07G0466500 PROTEIN"/>
    <property type="match status" value="1"/>
</dbReference>
<organism evidence="5 6">
    <name type="scientific">Seminavis robusta</name>
    <dbReference type="NCBI Taxonomy" id="568900"/>
    <lineage>
        <taxon>Eukaryota</taxon>
        <taxon>Sar</taxon>
        <taxon>Stramenopiles</taxon>
        <taxon>Ochrophyta</taxon>
        <taxon>Bacillariophyta</taxon>
        <taxon>Bacillariophyceae</taxon>
        <taxon>Bacillariophycidae</taxon>
        <taxon>Naviculales</taxon>
        <taxon>Naviculaceae</taxon>
        <taxon>Seminavis</taxon>
    </lineage>
</organism>
<evidence type="ECO:0000313" key="6">
    <source>
        <dbReference type="Proteomes" id="UP001153069"/>
    </source>
</evidence>
<keyword evidence="3" id="KW-0812">Transmembrane</keyword>
<feature type="compositionally biased region" description="Basic and acidic residues" evidence="2">
    <location>
        <begin position="1"/>
        <end position="12"/>
    </location>
</feature>
<evidence type="ECO:0000259" key="4">
    <source>
        <dbReference type="Pfam" id="PF23598"/>
    </source>
</evidence>
<dbReference type="FunFam" id="3.80.10.10:FF:000383">
    <property type="entry name" value="Leucine-rich repeat receptor protein kinase EMS1"/>
    <property type="match status" value="1"/>
</dbReference>
<dbReference type="AlphaFoldDB" id="A0A9N8H6L7"/>
<evidence type="ECO:0000256" key="3">
    <source>
        <dbReference type="SAM" id="Phobius"/>
    </source>
</evidence>
<dbReference type="InterPro" id="IPR055414">
    <property type="entry name" value="LRR_R13L4/SHOC2-like"/>
</dbReference>
<reference evidence="5" key="1">
    <citation type="submission" date="2020-06" db="EMBL/GenBank/DDBJ databases">
        <authorList>
            <consortium name="Plant Systems Biology data submission"/>
        </authorList>
    </citation>
    <scope>NUCLEOTIDE SEQUENCE</scope>
    <source>
        <strain evidence="5">D6</strain>
    </source>
</reference>
<keyword evidence="5" id="KW-0418">Kinase</keyword>
<sequence length="769" mass="82505">MNKDSTECKQHAEASPLRKGGSFEEEKEEMASDEVGASSLPVPPTRVGAFPGSRTAYKERKKASKSSATSSVASIDSTKSAMKTKTGRGLRKKQSKDQKGVRSDSDNAVPGTAVAVEGIRSVGDVSAPGTAAAGARSDSDMFVPGTAVDVAKTADNSSVTLNGEDPATGQDALKMEASESGGSQKRQEADDNTLDDEKDYPHLLEAVAVEELELAVAIQVDSEDPQRRTLWIAVGICFVLITIGIAVGIWAGVSANKPTEDPSLMPSPAPSSSSSPSQAPSQHPSYSAAPSTSPSSHPSGSPSQSPTEVSFFLPEYTQRTISLDTNGTTPQAKAMDWILLHPQFSTLPQWQRRQLFALATMYYSTSGDVWGNQQTFWLRNDVSECFWNGENQCDGSGRVSALKLNELSGSLPPEISLLASLSTLTVSPGGLSGPLPTEIGLFASLATLDLSLNRISGSIPSEVGSMLNLTGLMLGENNFQDTLPSTLQGMTSLEELNLEGNNLSGSILSELGLMTSLRLLSLGSNNLTDVVPSELGLLSRLKELSLERNILSGRLPSQLGRLELLTRLDIHSNPRLEGTIPLPWVGMISMENLNLLNNALSGTVPKGMCAIRPISIIRVDCNVNCTCAECSCLHEVVVEGTFEFGLFPEATIRPPTGSEIDGLMNETRRFYTNLFRGAIDEFPSFASIEAEFVGFRFEETADLPYQIDADVTAKFRSEYGIRLPSTLDAFDLMQAAIYLDYIINYVWKATPPKGIFVLTQECSFAARVA</sequence>
<dbReference type="Proteomes" id="UP001153069">
    <property type="component" value="Unassembled WGS sequence"/>
</dbReference>
<feature type="region of interest" description="Disordered" evidence="2">
    <location>
        <begin position="1"/>
        <end position="141"/>
    </location>
</feature>
<feature type="region of interest" description="Disordered" evidence="2">
    <location>
        <begin position="259"/>
        <end position="308"/>
    </location>
</feature>
<proteinExistence type="predicted"/>
<keyword evidence="3" id="KW-0472">Membrane</keyword>
<keyword evidence="5" id="KW-0675">Receptor</keyword>
<keyword evidence="3" id="KW-1133">Transmembrane helix</keyword>
<protein>
    <submittedName>
        <fullName evidence="5">LRR receptor-like serine threonine-protein kinase</fullName>
    </submittedName>
</protein>
<keyword evidence="5" id="KW-0808">Transferase</keyword>
<evidence type="ECO:0000256" key="1">
    <source>
        <dbReference type="ARBA" id="ARBA00022737"/>
    </source>
</evidence>
<feature type="transmembrane region" description="Helical" evidence="3">
    <location>
        <begin position="230"/>
        <end position="253"/>
    </location>
</feature>
<keyword evidence="1" id="KW-0677">Repeat</keyword>
<dbReference type="Pfam" id="PF23598">
    <property type="entry name" value="LRR_14"/>
    <property type="match status" value="1"/>
</dbReference>
<gene>
    <name evidence="5" type="ORF">SEMRO_103_G052540.1</name>
</gene>
<dbReference type="OrthoDB" id="49138at2759"/>
<name>A0A9N8H6L7_9STRA</name>
<dbReference type="PANTHER" id="PTHR48065">
    <property type="entry name" value="OS10G0469600 PROTEIN"/>
    <property type="match status" value="1"/>
</dbReference>
<feature type="compositionally biased region" description="Acidic residues" evidence="2">
    <location>
        <begin position="23"/>
        <end position="32"/>
    </location>
</feature>
<feature type="compositionally biased region" description="Low complexity" evidence="2">
    <location>
        <begin position="262"/>
        <end position="306"/>
    </location>
</feature>
<keyword evidence="6" id="KW-1185">Reference proteome</keyword>
<evidence type="ECO:0000256" key="2">
    <source>
        <dbReference type="SAM" id="MobiDB-lite"/>
    </source>
</evidence>
<evidence type="ECO:0000313" key="5">
    <source>
        <dbReference type="EMBL" id="CAB9501250.1"/>
    </source>
</evidence>
<feature type="compositionally biased region" description="Low complexity" evidence="2">
    <location>
        <begin position="65"/>
        <end position="77"/>
    </location>
</feature>
<accession>A0A9N8H6L7</accession>
<dbReference type="SUPFAM" id="SSF52058">
    <property type="entry name" value="L domain-like"/>
    <property type="match status" value="1"/>
</dbReference>
<comment type="caution">
    <text evidence="5">The sequence shown here is derived from an EMBL/GenBank/DDBJ whole genome shotgun (WGS) entry which is preliminary data.</text>
</comment>
<feature type="compositionally biased region" description="Basic residues" evidence="2">
    <location>
        <begin position="85"/>
        <end position="94"/>
    </location>
</feature>
<dbReference type="GO" id="GO:0016301">
    <property type="term" value="F:kinase activity"/>
    <property type="evidence" value="ECO:0007669"/>
    <property type="project" value="UniProtKB-KW"/>
</dbReference>
<feature type="compositionally biased region" description="Basic and acidic residues" evidence="2">
    <location>
        <begin position="95"/>
        <end position="105"/>
    </location>
</feature>
<feature type="domain" description="Disease resistance R13L4/SHOC-2-like LRR" evidence="4">
    <location>
        <begin position="435"/>
        <end position="524"/>
    </location>
</feature>
<feature type="region of interest" description="Disordered" evidence="2">
    <location>
        <begin position="176"/>
        <end position="196"/>
    </location>
</feature>
<dbReference type="Gene3D" id="3.80.10.10">
    <property type="entry name" value="Ribonuclease Inhibitor"/>
    <property type="match status" value="2"/>
</dbReference>
<dbReference type="InterPro" id="IPR032675">
    <property type="entry name" value="LRR_dom_sf"/>
</dbReference>
<dbReference type="EMBL" id="CAICTM010000102">
    <property type="protein sequence ID" value="CAB9501250.1"/>
    <property type="molecule type" value="Genomic_DNA"/>
</dbReference>